<proteinExistence type="predicted"/>
<comment type="caution">
    <text evidence="1">The sequence shown here is derived from an EMBL/GenBank/DDBJ whole genome shotgun (WGS) entry which is preliminary data.</text>
</comment>
<accession>A0AAN4ZSJ4</accession>
<dbReference type="Proteomes" id="UP001328107">
    <property type="component" value="Unassembled WGS sequence"/>
</dbReference>
<evidence type="ECO:0000313" key="1">
    <source>
        <dbReference type="EMBL" id="GMR44351.1"/>
    </source>
</evidence>
<protein>
    <submittedName>
        <fullName evidence="1">Uncharacterized protein</fullName>
    </submittedName>
</protein>
<gene>
    <name evidence="1" type="ORF">PMAYCL1PPCAC_14546</name>
</gene>
<dbReference type="InterPro" id="IPR036236">
    <property type="entry name" value="Znf_C2H2_sf"/>
</dbReference>
<evidence type="ECO:0000313" key="2">
    <source>
        <dbReference type="Proteomes" id="UP001328107"/>
    </source>
</evidence>
<dbReference type="AlphaFoldDB" id="A0AAN4ZSJ4"/>
<keyword evidence="2" id="KW-1185">Reference proteome</keyword>
<name>A0AAN4ZSJ4_9BILA</name>
<sequence length="75" mass="8766">EKAKKRCDEKWVYMDCDVCGTELREKLVVTTHFISEEHIEKVRPLNASVSRPAVSSWVKTLEQIAESHNNRKPRK</sequence>
<dbReference type="SUPFAM" id="SSF57667">
    <property type="entry name" value="beta-beta-alpha zinc fingers"/>
    <property type="match status" value="1"/>
</dbReference>
<reference evidence="2" key="1">
    <citation type="submission" date="2022-10" db="EMBL/GenBank/DDBJ databases">
        <title>Genome assembly of Pristionchus species.</title>
        <authorList>
            <person name="Yoshida K."/>
            <person name="Sommer R.J."/>
        </authorList>
    </citation>
    <scope>NUCLEOTIDE SEQUENCE [LARGE SCALE GENOMIC DNA]</scope>
    <source>
        <strain evidence="2">RS5460</strain>
    </source>
</reference>
<organism evidence="1 2">
    <name type="scientific">Pristionchus mayeri</name>
    <dbReference type="NCBI Taxonomy" id="1317129"/>
    <lineage>
        <taxon>Eukaryota</taxon>
        <taxon>Metazoa</taxon>
        <taxon>Ecdysozoa</taxon>
        <taxon>Nematoda</taxon>
        <taxon>Chromadorea</taxon>
        <taxon>Rhabditida</taxon>
        <taxon>Rhabditina</taxon>
        <taxon>Diplogasteromorpha</taxon>
        <taxon>Diplogasteroidea</taxon>
        <taxon>Neodiplogasteridae</taxon>
        <taxon>Pristionchus</taxon>
    </lineage>
</organism>
<feature type="non-terminal residue" evidence="1">
    <location>
        <position position="1"/>
    </location>
</feature>
<dbReference type="EMBL" id="BTRK01000003">
    <property type="protein sequence ID" value="GMR44351.1"/>
    <property type="molecule type" value="Genomic_DNA"/>
</dbReference>